<protein>
    <recommendedName>
        <fullName evidence="2">Lipoyl-binding domain-containing protein</fullName>
    </recommendedName>
</protein>
<name>A0A3G5A815_9VIRU</name>
<accession>A0A3G5A815</accession>
<dbReference type="SUPFAM" id="SSF51230">
    <property type="entry name" value="Single hybrid motif"/>
    <property type="match status" value="1"/>
</dbReference>
<reference evidence="1" key="1">
    <citation type="submission" date="2018-10" db="EMBL/GenBank/DDBJ databases">
        <title>Hidden diversity of soil giant viruses.</title>
        <authorList>
            <person name="Schulz F."/>
            <person name="Alteio L."/>
            <person name="Goudeau D."/>
            <person name="Ryan E.M."/>
            <person name="Malmstrom R.R."/>
            <person name="Blanchard J."/>
            <person name="Woyke T."/>
        </authorList>
    </citation>
    <scope>NUCLEOTIDE SEQUENCE</scope>
    <source>
        <strain evidence="1">HYV1</strain>
    </source>
</reference>
<sequence length="98" mass="11080">MQRFIFSARNFSTATPKFKYTTVKKLSHIPWTGYVNSIFIKKGDPIKKGNLIAYLGIADSYDPIFSPVDGIIYEKHVEVNSPINDGDRIVTIAEIDKN</sequence>
<gene>
    <name evidence="1" type="ORF">Hyperionvirus6_88</name>
</gene>
<dbReference type="InterPro" id="IPR011053">
    <property type="entry name" value="Single_hybrid_motif"/>
</dbReference>
<dbReference type="EMBL" id="MK072388">
    <property type="protein sequence ID" value="AYV83407.1"/>
    <property type="molecule type" value="Genomic_DNA"/>
</dbReference>
<evidence type="ECO:0000313" key="1">
    <source>
        <dbReference type="EMBL" id="AYV83407.1"/>
    </source>
</evidence>
<evidence type="ECO:0008006" key="2">
    <source>
        <dbReference type="Google" id="ProtNLM"/>
    </source>
</evidence>
<organism evidence="1">
    <name type="scientific">Hyperionvirus sp</name>
    <dbReference type="NCBI Taxonomy" id="2487770"/>
    <lineage>
        <taxon>Viruses</taxon>
        <taxon>Varidnaviria</taxon>
        <taxon>Bamfordvirae</taxon>
        <taxon>Nucleocytoviricota</taxon>
        <taxon>Megaviricetes</taxon>
        <taxon>Imitervirales</taxon>
        <taxon>Mimiviridae</taxon>
        <taxon>Klosneuvirinae</taxon>
    </lineage>
</organism>
<dbReference type="Gene3D" id="2.40.50.100">
    <property type="match status" value="1"/>
</dbReference>
<proteinExistence type="predicted"/>